<name>A0A7R9BMQ8_9CRUS</name>
<keyword evidence="2" id="KW-0472">Membrane</keyword>
<accession>A0A7R9BMQ8</accession>
<keyword evidence="5" id="KW-1185">Reference proteome</keyword>
<comment type="similarity">
    <text evidence="1">Belongs to the LTO1 family.</text>
</comment>
<evidence type="ECO:0000259" key="3">
    <source>
        <dbReference type="Pfam" id="PF09811"/>
    </source>
</evidence>
<dbReference type="InterPro" id="IPR013880">
    <property type="entry name" value="Yos1"/>
</dbReference>
<feature type="transmembrane region" description="Helical" evidence="2">
    <location>
        <begin position="43"/>
        <end position="62"/>
    </location>
</feature>
<keyword evidence="2" id="KW-1133">Transmembrane helix</keyword>
<dbReference type="InterPro" id="IPR052436">
    <property type="entry name" value="LTO1_adapter"/>
</dbReference>
<organism evidence="4">
    <name type="scientific">Notodromas monacha</name>
    <dbReference type="NCBI Taxonomy" id="399045"/>
    <lineage>
        <taxon>Eukaryota</taxon>
        <taxon>Metazoa</taxon>
        <taxon>Ecdysozoa</taxon>
        <taxon>Arthropoda</taxon>
        <taxon>Crustacea</taxon>
        <taxon>Oligostraca</taxon>
        <taxon>Ostracoda</taxon>
        <taxon>Podocopa</taxon>
        <taxon>Podocopida</taxon>
        <taxon>Cypridocopina</taxon>
        <taxon>Cypridoidea</taxon>
        <taxon>Cyprididae</taxon>
        <taxon>Notodromas</taxon>
    </lineage>
</organism>
<dbReference type="Pfam" id="PF09811">
    <property type="entry name" value="Yae1_N"/>
    <property type="match status" value="1"/>
</dbReference>
<dbReference type="AlphaFoldDB" id="A0A7R9BMQ8"/>
<dbReference type="Proteomes" id="UP000678499">
    <property type="component" value="Unassembled WGS sequence"/>
</dbReference>
<dbReference type="EMBL" id="OA882721">
    <property type="protein sequence ID" value="CAD7276701.1"/>
    <property type="molecule type" value="Genomic_DNA"/>
</dbReference>
<dbReference type="Pfam" id="PF08571">
    <property type="entry name" value="Yos1"/>
    <property type="match status" value="1"/>
</dbReference>
<protein>
    <recommendedName>
        <fullName evidence="3">Essential protein Yae1 N-terminal domain-containing protein</fullName>
    </recommendedName>
</protein>
<evidence type="ECO:0000313" key="4">
    <source>
        <dbReference type="EMBL" id="CAD7276701.1"/>
    </source>
</evidence>
<proteinExistence type="inferred from homology"/>
<reference evidence="4" key="1">
    <citation type="submission" date="2020-11" db="EMBL/GenBank/DDBJ databases">
        <authorList>
            <person name="Tran Van P."/>
        </authorList>
    </citation>
    <scope>NUCLEOTIDE SEQUENCE</scope>
</reference>
<dbReference type="PANTHER" id="PTHR28532">
    <property type="entry name" value="GEO13458P1"/>
    <property type="match status" value="1"/>
</dbReference>
<evidence type="ECO:0000256" key="1">
    <source>
        <dbReference type="ARBA" id="ARBA00038090"/>
    </source>
</evidence>
<evidence type="ECO:0000256" key="2">
    <source>
        <dbReference type="SAM" id="Phobius"/>
    </source>
</evidence>
<feature type="domain" description="Essential protein Yae1 N-terminal" evidence="3">
    <location>
        <begin position="130"/>
        <end position="168"/>
    </location>
</feature>
<dbReference type="EMBL" id="CAJPEX010000684">
    <property type="protein sequence ID" value="CAG0916853.1"/>
    <property type="molecule type" value="Genomic_DNA"/>
</dbReference>
<sequence length="239" mass="26570">MTSKSVRMFVGNIPWTVCHNKHPNGIEDCLKWKCFTAVNTQKMGIYVLLEAIVLILNGIAVLNEERFLSKLGYLQAPSQGFGDEPGIKGQVLNLIRSIRTVHGEIMDSDTDVNDAFDSIVLTEDRAAERGYKTGYVDGKEAGEEEGLNFGFRKGFELGLELGRLYARAETIHLKESSTSKDKTISNLLMEMIDSVPKNDLHKADLPEILNKIRAKEKVFAATCEKGTKLPSQTEADLSF</sequence>
<dbReference type="InterPro" id="IPR019191">
    <property type="entry name" value="Essential_protein_Yae1_N"/>
</dbReference>
<gene>
    <name evidence="4" type="ORF">NMOB1V02_LOCUS4452</name>
</gene>
<dbReference type="OrthoDB" id="15356at2759"/>
<evidence type="ECO:0000313" key="5">
    <source>
        <dbReference type="Proteomes" id="UP000678499"/>
    </source>
</evidence>
<dbReference type="PANTHER" id="PTHR28532:SF1">
    <property type="entry name" value="ORAL CANCER OVEREXPRESSED 1"/>
    <property type="match status" value="1"/>
</dbReference>
<keyword evidence="2" id="KW-0812">Transmembrane</keyword>